<evidence type="ECO:0000256" key="2">
    <source>
        <dbReference type="SAM" id="SignalP"/>
    </source>
</evidence>
<dbReference type="AlphaFoldDB" id="A0A6A4WIU5"/>
<protein>
    <submittedName>
        <fullName evidence="3">Uncharacterized protein</fullName>
    </submittedName>
</protein>
<evidence type="ECO:0000313" key="4">
    <source>
        <dbReference type="Proteomes" id="UP000440578"/>
    </source>
</evidence>
<proteinExistence type="predicted"/>
<comment type="caution">
    <text evidence="3">The sequence shown here is derived from an EMBL/GenBank/DDBJ whole genome shotgun (WGS) entry which is preliminary data.</text>
</comment>
<feature type="region of interest" description="Disordered" evidence="1">
    <location>
        <begin position="158"/>
        <end position="211"/>
    </location>
</feature>
<feature type="compositionally biased region" description="Polar residues" evidence="1">
    <location>
        <begin position="158"/>
        <end position="171"/>
    </location>
</feature>
<reference evidence="3 4" key="1">
    <citation type="submission" date="2019-07" db="EMBL/GenBank/DDBJ databases">
        <title>Draft genome assembly of a fouling barnacle, Amphibalanus amphitrite (Darwin, 1854): The first reference genome for Thecostraca.</title>
        <authorList>
            <person name="Kim W."/>
        </authorList>
    </citation>
    <scope>NUCLEOTIDE SEQUENCE [LARGE SCALE GENOMIC DNA]</scope>
    <source>
        <strain evidence="3">SNU_AA5</strain>
        <tissue evidence="3">Soma without cirri and trophi</tissue>
    </source>
</reference>
<name>A0A6A4WIU5_AMPAM</name>
<feature type="compositionally biased region" description="Pro residues" evidence="1">
    <location>
        <begin position="90"/>
        <end position="107"/>
    </location>
</feature>
<feature type="compositionally biased region" description="Basic and acidic residues" evidence="1">
    <location>
        <begin position="192"/>
        <end position="211"/>
    </location>
</feature>
<dbReference type="Proteomes" id="UP000440578">
    <property type="component" value="Unassembled WGS sequence"/>
</dbReference>
<evidence type="ECO:0000256" key="1">
    <source>
        <dbReference type="SAM" id="MobiDB-lite"/>
    </source>
</evidence>
<dbReference type="EMBL" id="VIIS01000921">
    <property type="protein sequence ID" value="KAF0303724.1"/>
    <property type="molecule type" value="Genomic_DNA"/>
</dbReference>
<evidence type="ECO:0000313" key="3">
    <source>
        <dbReference type="EMBL" id="KAF0303724.1"/>
    </source>
</evidence>
<keyword evidence="4" id="KW-1185">Reference proteome</keyword>
<accession>A0A6A4WIU5</accession>
<sequence>MGPSSELAQSAAAMVSMVLVVLCILLYCLWDACAACCKHRRRMLRGGADSDSDSDSDSVVVALFADGPQLIARTELSRVRLAEAAKRRPPPPPEYSPPVRGSPPPPYEVVTGGRGVGGAEGDCRTGSGVIPRQSSPVEVAECPQLEAPPPVYTAAVEQGSSVGSECHQTLPSEVADTELREPETAGSIEMDLEQRRSASDETKSKSIEDGR</sequence>
<keyword evidence="2" id="KW-0732">Signal</keyword>
<feature type="signal peptide" evidence="2">
    <location>
        <begin position="1"/>
        <end position="34"/>
    </location>
</feature>
<organism evidence="3 4">
    <name type="scientific">Amphibalanus amphitrite</name>
    <name type="common">Striped barnacle</name>
    <name type="synonym">Balanus amphitrite</name>
    <dbReference type="NCBI Taxonomy" id="1232801"/>
    <lineage>
        <taxon>Eukaryota</taxon>
        <taxon>Metazoa</taxon>
        <taxon>Ecdysozoa</taxon>
        <taxon>Arthropoda</taxon>
        <taxon>Crustacea</taxon>
        <taxon>Multicrustacea</taxon>
        <taxon>Cirripedia</taxon>
        <taxon>Thoracica</taxon>
        <taxon>Thoracicalcarea</taxon>
        <taxon>Balanomorpha</taxon>
        <taxon>Balanoidea</taxon>
        <taxon>Balanidae</taxon>
        <taxon>Amphibalaninae</taxon>
        <taxon>Amphibalanus</taxon>
    </lineage>
</organism>
<feature type="region of interest" description="Disordered" evidence="1">
    <location>
        <begin position="83"/>
        <end position="136"/>
    </location>
</feature>
<gene>
    <name evidence="3" type="ORF">FJT64_024371</name>
</gene>
<feature type="chain" id="PRO_5025690381" evidence="2">
    <location>
        <begin position="35"/>
        <end position="211"/>
    </location>
</feature>